<organism evidence="2 3">
    <name type="scientific">Nitrogeniibacter mangrovi</name>
    <dbReference type="NCBI Taxonomy" id="2016596"/>
    <lineage>
        <taxon>Bacteria</taxon>
        <taxon>Pseudomonadati</taxon>
        <taxon>Pseudomonadota</taxon>
        <taxon>Betaproteobacteria</taxon>
        <taxon>Rhodocyclales</taxon>
        <taxon>Zoogloeaceae</taxon>
        <taxon>Nitrogeniibacter</taxon>
    </lineage>
</organism>
<sequence length="77" mass="8841">MHWLVRPETIRKLWIAFIAILALTVVAEFFVHGHPHFGIDGWPAFSAWFGFGSCVIMVFGSKLIGMVLKRPDTYYDE</sequence>
<proteinExistence type="predicted"/>
<keyword evidence="1" id="KW-1133">Transmembrane helix</keyword>
<reference evidence="2 3" key="1">
    <citation type="submission" date="2020-02" db="EMBL/GenBank/DDBJ databases">
        <title>Nitrogenibacter mangrovi gen. nov., sp. nov. isolated from mangrove sediment, a denitrifying betaproteobacterium.</title>
        <authorList>
            <person name="Liao H."/>
            <person name="Tian Y."/>
        </authorList>
    </citation>
    <scope>NUCLEOTIDE SEQUENCE [LARGE SCALE GENOMIC DNA]</scope>
    <source>
        <strain evidence="2 3">M9-3-2</strain>
    </source>
</reference>
<evidence type="ECO:0000256" key="1">
    <source>
        <dbReference type="SAM" id="Phobius"/>
    </source>
</evidence>
<evidence type="ECO:0000313" key="3">
    <source>
        <dbReference type="Proteomes" id="UP000501991"/>
    </source>
</evidence>
<name>A0A6C1B5K6_9RHOO</name>
<dbReference type="KEGG" id="azq:G3580_15895"/>
<protein>
    <submittedName>
        <fullName evidence="2">Uncharacterized protein</fullName>
    </submittedName>
</protein>
<feature type="transmembrane region" description="Helical" evidence="1">
    <location>
        <begin position="12"/>
        <end position="33"/>
    </location>
</feature>
<evidence type="ECO:0000313" key="2">
    <source>
        <dbReference type="EMBL" id="QID18971.1"/>
    </source>
</evidence>
<dbReference type="AlphaFoldDB" id="A0A6C1B5K6"/>
<dbReference type="RefSeq" id="WP_173767143.1">
    <property type="nucleotide sequence ID" value="NZ_CP048836.1"/>
</dbReference>
<gene>
    <name evidence="2" type="ORF">G3580_15895</name>
</gene>
<keyword evidence="1" id="KW-0812">Transmembrane</keyword>
<dbReference type="EMBL" id="CP048836">
    <property type="protein sequence ID" value="QID18971.1"/>
    <property type="molecule type" value="Genomic_DNA"/>
</dbReference>
<dbReference type="Proteomes" id="UP000501991">
    <property type="component" value="Chromosome"/>
</dbReference>
<keyword evidence="3" id="KW-1185">Reference proteome</keyword>
<accession>A0A6C1B5K6</accession>
<keyword evidence="1" id="KW-0472">Membrane</keyword>
<feature type="transmembrane region" description="Helical" evidence="1">
    <location>
        <begin position="45"/>
        <end position="68"/>
    </location>
</feature>